<gene>
    <name evidence="1" type="ORF">GQX73_g2021</name>
</gene>
<dbReference type="Pfam" id="PF11905">
    <property type="entry name" value="DUF3425"/>
    <property type="match status" value="1"/>
</dbReference>
<dbReference type="PANTHER" id="PTHR38116:SF8">
    <property type="entry name" value="BZIP DOMAIN-CONTAINING PROTEIN"/>
    <property type="match status" value="1"/>
</dbReference>
<dbReference type="InterPro" id="IPR021833">
    <property type="entry name" value="DUF3425"/>
</dbReference>
<dbReference type="OrthoDB" id="5973539at2759"/>
<keyword evidence="2" id="KW-1185">Reference proteome</keyword>
<dbReference type="Gene3D" id="1.20.5.170">
    <property type="match status" value="1"/>
</dbReference>
<sequence>MQPTAPSDKALKRRAQNAAAQRIYRAKQKQKMRRLEALTIAALASSDSSLAEDTFNISQLNENQVSTLELRSLVSMGQASAGLSMNLSGERPAYKPEDASIGLFSRVHALLASCNQRERQTYHIVVMRERFTIRDVIKYGLIKLGYTMNSQLFESAKHASTRAWMQQVITVVGDVDIIAVLAAGIKLLASFPLPSTLLDGADDEEIFRRIVFTPQSNTLSNRITLGTVSLGSAFFANAMLLGIPINTMMEDEDIPMQPQALQCTKPDLLPTPAQLAIPHHPSFDVIPWPAFRSNICIALAQDPPLIDDGELCLDLMNEGVRCWGSTAGDSLHGRGQGAPWDQRSWEAAPWFLEKWEIFTDGRNGDMWKNSEWWRFMRS</sequence>
<name>A0A7C8J5Y3_9PEZI</name>
<comment type="caution">
    <text evidence="1">The sequence shown here is derived from an EMBL/GenBank/DDBJ whole genome shotgun (WGS) entry which is preliminary data.</text>
</comment>
<evidence type="ECO:0000313" key="2">
    <source>
        <dbReference type="Proteomes" id="UP000481858"/>
    </source>
</evidence>
<proteinExistence type="predicted"/>
<evidence type="ECO:0000313" key="1">
    <source>
        <dbReference type="EMBL" id="KAF2971579.1"/>
    </source>
</evidence>
<evidence type="ECO:0008006" key="3">
    <source>
        <dbReference type="Google" id="ProtNLM"/>
    </source>
</evidence>
<accession>A0A7C8J5Y3</accession>
<protein>
    <recommendedName>
        <fullName evidence="3">BZIP domain-containing protein</fullName>
    </recommendedName>
</protein>
<dbReference type="EMBL" id="WUBL01000012">
    <property type="protein sequence ID" value="KAF2971579.1"/>
    <property type="molecule type" value="Genomic_DNA"/>
</dbReference>
<organism evidence="1 2">
    <name type="scientific">Xylaria multiplex</name>
    <dbReference type="NCBI Taxonomy" id="323545"/>
    <lineage>
        <taxon>Eukaryota</taxon>
        <taxon>Fungi</taxon>
        <taxon>Dikarya</taxon>
        <taxon>Ascomycota</taxon>
        <taxon>Pezizomycotina</taxon>
        <taxon>Sordariomycetes</taxon>
        <taxon>Xylariomycetidae</taxon>
        <taxon>Xylariales</taxon>
        <taxon>Xylariaceae</taxon>
        <taxon>Xylaria</taxon>
    </lineage>
</organism>
<dbReference type="InParanoid" id="A0A7C8J5Y3"/>
<dbReference type="PANTHER" id="PTHR38116">
    <property type="entry name" value="CHROMOSOME 7, WHOLE GENOME SHOTGUN SEQUENCE"/>
    <property type="match status" value="1"/>
</dbReference>
<dbReference type="CDD" id="cd14688">
    <property type="entry name" value="bZIP_YAP"/>
    <property type="match status" value="1"/>
</dbReference>
<dbReference type="Proteomes" id="UP000481858">
    <property type="component" value="Unassembled WGS sequence"/>
</dbReference>
<dbReference type="AlphaFoldDB" id="A0A7C8J5Y3"/>
<reference evidence="1 2" key="1">
    <citation type="submission" date="2019-12" db="EMBL/GenBank/DDBJ databases">
        <title>Draft genome sequence of the ascomycete Xylaria multiplex DSM 110363.</title>
        <authorList>
            <person name="Buettner E."/>
            <person name="Kellner H."/>
        </authorList>
    </citation>
    <scope>NUCLEOTIDE SEQUENCE [LARGE SCALE GENOMIC DNA]</scope>
    <source>
        <strain evidence="1 2">DSM 110363</strain>
    </source>
</reference>